<comment type="caution">
    <text evidence="9">The sequence shown here is derived from an EMBL/GenBank/DDBJ whole genome shotgun (WGS) entry which is preliminary data.</text>
</comment>
<feature type="domain" description="Tyr recombinase" evidence="7">
    <location>
        <begin position="167"/>
        <end position="340"/>
    </location>
</feature>
<gene>
    <name evidence="9" type="ORF">HMPREF0004_1354</name>
</gene>
<dbReference type="Gene3D" id="1.10.443.10">
    <property type="entry name" value="Intergrase catalytic core"/>
    <property type="match status" value="1"/>
</dbReference>
<accession>D4X7A7</accession>
<evidence type="ECO:0000256" key="6">
    <source>
        <dbReference type="SAM" id="MobiDB-lite"/>
    </source>
</evidence>
<reference evidence="10" key="1">
    <citation type="submission" date="2010-03" db="EMBL/GenBank/DDBJ databases">
        <title>Complete sequence of Mobiluncus curtisii ATCC 43063.</title>
        <authorList>
            <person name="Muzny D."/>
            <person name="Qin X."/>
            <person name="Deng J."/>
            <person name="Jiang H."/>
            <person name="Liu Y."/>
            <person name="Qu J."/>
            <person name="Song X.-Z."/>
            <person name="Zhang L."/>
            <person name="Thornton R."/>
            <person name="Coyle M."/>
            <person name="Francisco L."/>
            <person name="Jackson L."/>
            <person name="Javaid M."/>
            <person name="Korchina V."/>
            <person name="Kovar C."/>
            <person name="Mata R."/>
            <person name="Mathew T."/>
            <person name="Ngo R."/>
            <person name="Nguyen L."/>
            <person name="Nguyen N."/>
            <person name="Okwuonu G."/>
            <person name="Ongeri F."/>
            <person name="Pham C."/>
            <person name="Simmons D."/>
            <person name="Wilczek-Boney K."/>
            <person name="Hale W."/>
            <person name="Jakkamsetti A."/>
            <person name="Pham P."/>
            <person name="Ruth R."/>
            <person name="San Lucas F."/>
            <person name="Warren J."/>
            <person name="Zhang J."/>
            <person name="Zhao Z."/>
            <person name="Zhou C."/>
            <person name="Zhu D."/>
            <person name="Lee S."/>
            <person name="Bess C."/>
            <person name="Blankenburg K."/>
            <person name="Forbes L."/>
            <person name="Fu Q."/>
            <person name="Gubbala S."/>
            <person name="Hirani K."/>
            <person name="Jayaseelan J.C."/>
            <person name="Lara F."/>
            <person name="Munidasa M."/>
            <person name="Palculict T."/>
            <person name="Patil S."/>
            <person name="Pu L.-L."/>
            <person name="Saada N."/>
            <person name="Tang L."/>
            <person name="Weissenberger G."/>
            <person name="Zhu Y."/>
            <person name="Hemphill L."/>
            <person name="Shang Y."/>
            <person name="Youmans B."/>
            <person name="Ayvaz T."/>
            <person name="Ross M."/>
            <person name="Santibanez J."/>
            <person name="Aqrawi P."/>
            <person name="Gross S."/>
            <person name="Joshi V."/>
            <person name="Fowler G."/>
            <person name="Nazareth L."/>
            <person name="Reid J."/>
            <person name="Worley K."/>
            <person name="Petrosino J."/>
            <person name="Highlander S."/>
            <person name="Gibbs R."/>
            <person name="Gibbs R."/>
        </authorList>
    </citation>
    <scope>NUCLEOTIDE SEQUENCE [LARGE SCALE GENOMIC DNA]</scope>
    <source>
        <strain evidence="10">ATCC 43553</strain>
    </source>
</reference>
<feature type="domain" description="Core-binding (CB)" evidence="8">
    <location>
        <begin position="54"/>
        <end position="135"/>
    </location>
</feature>
<dbReference type="HOGENOM" id="CLU_027562_0_2_4"/>
<proteinExistence type="inferred from homology"/>
<evidence type="ECO:0000313" key="10">
    <source>
        <dbReference type="Proteomes" id="UP000004510"/>
    </source>
</evidence>
<dbReference type="CDD" id="cd00801">
    <property type="entry name" value="INT_P4_C"/>
    <property type="match status" value="1"/>
</dbReference>
<dbReference type="GO" id="GO:0003677">
    <property type="term" value="F:DNA binding"/>
    <property type="evidence" value="ECO:0007669"/>
    <property type="project" value="UniProtKB-UniRule"/>
</dbReference>
<dbReference type="eggNOG" id="COG0582">
    <property type="taxonomic scope" value="Bacteria"/>
</dbReference>
<dbReference type="PANTHER" id="PTHR30629:SF2">
    <property type="entry name" value="PROPHAGE INTEGRASE INTS-RELATED"/>
    <property type="match status" value="1"/>
</dbReference>
<evidence type="ECO:0000256" key="3">
    <source>
        <dbReference type="ARBA" id="ARBA00023125"/>
    </source>
</evidence>
<dbReference type="Pfam" id="PF00589">
    <property type="entry name" value="Phage_integrase"/>
    <property type="match status" value="1"/>
</dbReference>
<dbReference type="InterPro" id="IPR025166">
    <property type="entry name" value="Integrase_DNA_bind_dom"/>
</dbReference>
<evidence type="ECO:0000259" key="7">
    <source>
        <dbReference type="PROSITE" id="PS51898"/>
    </source>
</evidence>
<dbReference type="PATRIC" id="fig|742159.3.peg.2213"/>
<sequence length="365" mass="41028">MHNRKATAIGLGKYPDVSLRLARERASEQRRLRAEGVNPVEQKREQRAAGPKTSTFDDCASLYIADHLAEWKSSKHAQQWTNTLSTYASPHIGKKAISQISTTDVKRLLEPIWSTKHETASRVQGRIAAILDWATAHGLRQGDNPARWKGHLEHLLAKSTQSSRADKHHAALPHAHISEFLLRLQEQDGMARWALEFLILTAARTSEVTGIRLNEIDLARATWTVPKERMKAGKAHRVPLSTRAIAIVKFLTPLTNGEFLFRGGKADRPLSNMAMSMLLRRMGYEEITVHGFRSTFRDFAAEMTTHDFSTAEAALAHTLRDKVAAAYARTDLYDKRTVLMKEWEQYCYATAPAATTVITREGAPR</sequence>
<dbReference type="InterPro" id="IPR044068">
    <property type="entry name" value="CB"/>
</dbReference>
<evidence type="ECO:0000256" key="2">
    <source>
        <dbReference type="ARBA" id="ARBA00022908"/>
    </source>
</evidence>
<dbReference type="InterPro" id="IPR010998">
    <property type="entry name" value="Integrase_recombinase_N"/>
</dbReference>
<evidence type="ECO:0000313" key="9">
    <source>
        <dbReference type="EMBL" id="EFF77313.1"/>
    </source>
</evidence>
<dbReference type="AlphaFoldDB" id="D4X7A7"/>
<dbReference type="Pfam" id="PF13356">
    <property type="entry name" value="Arm-DNA-bind_3"/>
    <property type="match status" value="1"/>
</dbReference>
<organism evidence="9 10">
    <name type="scientific">Achromobacter piechaudii ATCC 43553</name>
    <dbReference type="NCBI Taxonomy" id="742159"/>
    <lineage>
        <taxon>Bacteria</taxon>
        <taxon>Pseudomonadati</taxon>
        <taxon>Pseudomonadota</taxon>
        <taxon>Betaproteobacteria</taxon>
        <taxon>Burkholderiales</taxon>
        <taxon>Alcaligenaceae</taxon>
        <taxon>Achromobacter</taxon>
    </lineage>
</organism>
<dbReference type="InterPro" id="IPR002104">
    <property type="entry name" value="Integrase_catalytic"/>
</dbReference>
<dbReference type="InterPro" id="IPR013762">
    <property type="entry name" value="Integrase-like_cat_sf"/>
</dbReference>
<dbReference type="Gene3D" id="1.10.150.130">
    <property type="match status" value="1"/>
</dbReference>
<keyword evidence="2" id="KW-0229">DNA integration</keyword>
<dbReference type="PROSITE" id="PS51898">
    <property type="entry name" value="TYR_RECOMBINASE"/>
    <property type="match status" value="1"/>
</dbReference>
<evidence type="ECO:0000256" key="1">
    <source>
        <dbReference type="ARBA" id="ARBA00008857"/>
    </source>
</evidence>
<evidence type="ECO:0000256" key="5">
    <source>
        <dbReference type="PROSITE-ProRule" id="PRU01248"/>
    </source>
</evidence>
<dbReference type="InterPro" id="IPR050808">
    <property type="entry name" value="Phage_Integrase"/>
</dbReference>
<dbReference type="Proteomes" id="UP000004510">
    <property type="component" value="Unassembled WGS sequence"/>
</dbReference>
<dbReference type="PANTHER" id="PTHR30629">
    <property type="entry name" value="PROPHAGE INTEGRASE"/>
    <property type="match status" value="1"/>
</dbReference>
<dbReference type="InterPro" id="IPR011010">
    <property type="entry name" value="DNA_brk_join_enz"/>
</dbReference>
<dbReference type="GO" id="GO:0015074">
    <property type="term" value="P:DNA integration"/>
    <property type="evidence" value="ECO:0007669"/>
    <property type="project" value="UniProtKB-KW"/>
</dbReference>
<feature type="region of interest" description="Disordered" evidence="6">
    <location>
        <begin position="28"/>
        <end position="53"/>
    </location>
</feature>
<dbReference type="GO" id="GO:0006310">
    <property type="term" value="P:DNA recombination"/>
    <property type="evidence" value="ECO:0007669"/>
    <property type="project" value="UniProtKB-KW"/>
</dbReference>
<dbReference type="Pfam" id="PF22022">
    <property type="entry name" value="Phage_int_M"/>
    <property type="match status" value="1"/>
</dbReference>
<dbReference type="SUPFAM" id="SSF56349">
    <property type="entry name" value="DNA breaking-rejoining enzymes"/>
    <property type="match status" value="1"/>
</dbReference>
<keyword evidence="3 5" id="KW-0238">DNA-binding</keyword>
<evidence type="ECO:0000256" key="4">
    <source>
        <dbReference type="ARBA" id="ARBA00023172"/>
    </source>
</evidence>
<dbReference type="PROSITE" id="PS51900">
    <property type="entry name" value="CB"/>
    <property type="match status" value="1"/>
</dbReference>
<dbReference type="InterPro" id="IPR038488">
    <property type="entry name" value="Integrase_DNA-bd_sf"/>
</dbReference>
<dbReference type="Gene3D" id="3.30.160.390">
    <property type="entry name" value="Integrase, DNA-binding domain"/>
    <property type="match status" value="1"/>
</dbReference>
<dbReference type="EMBL" id="ADMS01000031">
    <property type="protein sequence ID" value="EFF77313.1"/>
    <property type="molecule type" value="Genomic_DNA"/>
</dbReference>
<dbReference type="InterPro" id="IPR053876">
    <property type="entry name" value="Phage_int_M"/>
</dbReference>
<keyword evidence="4" id="KW-0233">DNA recombination</keyword>
<name>D4X7A7_9BURK</name>
<protein>
    <submittedName>
        <fullName evidence="9">Site-specific recombinase, phage integrase family</fullName>
    </submittedName>
</protein>
<evidence type="ECO:0000259" key="8">
    <source>
        <dbReference type="PROSITE" id="PS51900"/>
    </source>
</evidence>
<comment type="similarity">
    <text evidence="1">Belongs to the 'phage' integrase family.</text>
</comment>